<gene>
    <name evidence="1" type="ORF">HS961_16155</name>
</gene>
<dbReference type="RefSeq" id="WP_182323722.1">
    <property type="nucleotide sequence ID" value="NZ_CP058554.1"/>
</dbReference>
<dbReference type="Proteomes" id="UP000515240">
    <property type="component" value="Chromosome"/>
</dbReference>
<dbReference type="Pfam" id="PF12840">
    <property type="entry name" value="HTH_20"/>
    <property type="match status" value="1"/>
</dbReference>
<dbReference type="KEGG" id="cpis:HS961_16155"/>
<dbReference type="GO" id="GO:0006355">
    <property type="term" value="P:regulation of DNA-templated transcription"/>
    <property type="evidence" value="ECO:0007669"/>
    <property type="project" value="UniProtKB-ARBA"/>
</dbReference>
<dbReference type="CDD" id="cd00090">
    <property type="entry name" value="HTH_ARSR"/>
    <property type="match status" value="1"/>
</dbReference>
<keyword evidence="2" id="KW-1185">Reference proteome</keyword>
<name>A0A7G5EJR8_9BURK</name>
<evidence type="ECO:0000313" key="2">
    <source>
        <dbReference type="Proteomes" id="UP000515240"/>
    </source>
</evidence>
<dbReference type="InterPro" id="IPR036388">
    <property type="entry name" value="WH-like_DNA-bd_sf"/>
</dbReference>
<dbReference type="AlphaFoldDB" id="A0A7G5EJR8"/>
<dbReference type="Gene3D" id="1.10.10.10">
    <property type="entry name" value="Winged helix-like DNA-binding domain superfamily/Winged helix DNA-binding domain"/>
    <property type="match status" value="1"/>
</dbReference>
<reference evidence="1 2" key="1">
    <citation type="journal article" date="2020" name="G3 (Bethesda)">
        <title>CeMbio - The Caenorhabditis elegans Microbiome Resource.</title>
        <authorList>
            <person name="Dirksen P."/>
            <person name="Assie A."/>
            <person name="Zimmermann J."/>
            <person name="Zhang F."/>
            <person name="Tietje A.M."/>
            <person name="Marsh S.A."/>
            <person name="Felix M.A."/>
            <person name="Shapira M."/>
            <person name="Kaleta C."/>
            <person name="Schulenburg H."/>
            <person name="Samuel B."/>
        </authorList>
    </citation>
    <scope>NUCLEOTIDE SEQUENCE [LARGE SCALE GENOMIC DNA]</scope>
    <source>
        <strain evidence="1 2">BIGb0172</strain>
    </source>
</reference>
<dbReference type="SUPFAM" id="SSF46785">
    <property type="entry name" value="Winged helix' DNA-binding domain"/>
    <property type="match status" value="1"/>
</dbReference>
<dbReference type="EMBL" id="CP058554">
    <property type="protein sequence ID" value="QMV74243.1"/>
    <property type="molecule type" value="Genomic_DNA"/>
</dbReference>
<proteinExistence type="predicted"/>
<accession>A0A7G5EJR8</accession>
<protein>
    <submittedName>
        <fullName evidence="1">MarR family transcriptional regulator</fullName>
    </submittedName>
</protein>
<organism evidence="1 2">
    <name type="scientific">Comamonas piscis</name>
    <dbReference type="NCBI Taxonomy" id="1562974"/>
    <lineage>
        <taxon>Bacteria</taxon>
        <taxon>Pseudomonadati</taxon>
        <taxon>Pseudomonadota</taxon>
        <taxon>Betaproteobacteria</taxon>
        <taxon>Burkholderiales</taxon>
        <taxon>Comamonadaceae</taxon>
        <taxon>Comamonas</taxon>
    </lineage>
</organism>
<evidence type="ECO:0000313" key="1">
    <source>
        <dbReference type="EMBL" id="QMV74243.1"/>
    </source>
</evidence>
<dbReference type="InterPro" id="IPR011991">
    <property type="entry name" value="ArsR-like_HTH"/>
</dbReference>
<sequence>MPSTPIDPSSTMRMLEALKRQAPASTADLARALNMTPEAARQQINKLADQGLVQADLQKASGAGRPRQLWTLAAAGQRYFPDAHAQLTVQLIGAIEKLFGQQGMDGLISEREAQSRSRYRQACTAPGLPERLAQLAQVRSEEGYMAHVEPHPQGWLLVEHHCPICAAAQSCRGFCRSEQALFQEVVDGLATLERSEYLLEGGQRCVYLVQPL</sequence>
<dbReference type="InterPro" id="IPR036390">
    <property type="entry name" value="WH_DNA-bd_sf"/>
</dbReference>